<comment type="caution">
    <text evidence="2">The sequence shown here is derived from an EMBL/GenBank/DDBJ whole genome shotgun (WGS) entry which is preliminary data.</text>
</comment>
<evidence type="ECO:0000313" key="2">
    <source>
        <dbReference type="EMBL" id="KAG8071286.1"/>
    </source>
</evidence>
<dbReference type="Proteomes" id="UP000729402">
    <property type="component" value="Unassembled WGS sequence"/>
</dbReference>
<reference evidence="2" key="2">
    <citation type="submission" date="2021-02" db="EMBL/GenBank/DDBJ databases">
        <authorList>
            <person name="Kimball J.A."/>
            <person name="Haas M.W."/>
            <person name="Macchietto M."/>
            <person name="Kono T."/>
            <person name="Duquette J."/>
            <person name="Shao M."/>
        </authorList>
    </citation>
    <scope>NUCLEOTIDE SEQUENCE</scope>
    <source>
        <tissue evidence="2">Fresh leaf tissue</tissue>
    </source>
</reference>
<dbReference type="OrthoDB" id="1921290at2759"/>
<evidence type="ECO:0000313" key="3">
    <source>
        <dbReference type="Proteomes" id="UP000729402"/>
    </source>
</evidence>
<organism evidence="2 3">
    <name type="scientific">Zizania palustris</name>
    <name type="common">Northern wild rice</name>
    <dbReference type="NCBI Taxonomy" id="103762"/>
    <lineage>
        <taxon>Eukaryota</taxon>
        <taxon>Viridiplantae</taxon>
        <taxon>Streptophyta</taxon>
        <taxon>Embryophyta</taxon>
        <taxon>Tracheophyta</taxon>
        <taxon>Spermatophyta</taxon>
        <taxon>Magnoliopsida</taxon>
        <taxon>Liliopsida</taxon>
        <taxon>Poales</taxon>
        <taxon>Poaceae</taxon>
        <taxon>BOP clade</taxon>
        <taxon>Oryzoideae</taxon>
        <taxon>Oryzeae</taxon>
        <taxon>Zizaniinae</taxon>
        <taxon>Zizania</taxon>
    </lineage>
</organism>
<proteinExistence type="predicted"/>
<protein>
    <submittedName>
        <fullName evidence="2">Uncharacterized protein</fullName>
    </submittedName>
</protein>
<keyword evidence="3" id="KW-1185">Reference proteome</keyword>
<dbReference type="PANTHER" id="PTHR34665">
    <property type="entry name" value="DUF3741 DOMAIN-CONTAINING PROTEIN"/>
    <property type="match status" value="1"/>
</dbReference>
<dbReference type="PANTHER" id="PTHR34665:SF1">
    <property type="entry name" value="OS02G0595200 PROTEIN"/>
    <property type="match status" value="1"/>
</dbReference>
<dbReference type="AlphaFoldDB" id="A0A8J5TC71"/>
<feature type="region of interest" description="Disordered" evidence="1">
    <location>
        <begin position="29"/>
        <end position="64"/>
    </location>
</feature>
<reference evidence="2" key="1">
    <citation type="journal article" date="2021" name="bioRxiv">
        <title>Whole Genome Assembly and Annotation of Northern Wild Rice, Zizania palustris L., Supports a Whole Genome Duplication in the Zizania Genus.</title>
        <authorList>
            <person name="Haas M."/>
            <person name="Kono T."/>
            <person name="Macchietto M."/>
            <person name="Millas R."/>
            <person name="McGilp L."/>
            <person name="Shao M."/>
            <person name="Duquette J."/>
            <person name="Hirsch C.N."/>
            <person name="Kimball J."/>
        </authorList>
    </citation>
    <scope>NUCLEOTIDE SEQUENCE</scope>
    <source>
        <tissue evidence="2">Fresh leaf tissue</tissue>
    </source>
</reference>
<gene>
    <name evidence="2" type="ORF">GUJ93_ZPchr0006g44020</name>
</gene>
<name>A0A8J5TC71_ZIZPA</name>
<dbReference type="EMBL" id="JAAALK010000283">
    <property type="protein sequence ID" value="KAG8071286.1"/>
    <property type="molecule type" value="Genomic_DNA"/>
</dbReference>
<feature type="compositionally biased region" description="Low complexity" evidence="1">
    <location>
        <begin position="47"/>
        <end position="58"/>
    </location>
</feature>
<feature type="region of interest" description="Disordered" evidence="1">
    <location>
        <begin position="114"/>
        <end position="142"/>
    </location>
</feature>
<evidence type="ECO:0000256" key="1">
    <source>
        <dbReference type="SAM" id="MobiDB-lite"/>
    </source>
</evidence>
<accession>A0A8J5TC71</accession>
<sequence>MEGSAETSVAAAADDVELLKAVAQAWHAQSGNLRPPSRAGSGHGADYDGAGASGARRAGTSRRPSRFKLEAAAARRARAPWDFAQSLWDTYELVAVARKLESGLVLADHAGAAPRAGAQELATTTRLAGRAGKRVRESSRRLKSMFLRSSPRRFEESSS</sequence>